<name>A0A1D8AYR8_9BACT</name>
<evidence type="ECO:0000256" key="2">
    <source>
        <dbReference type="ARBA" id="ARBA00022730"/>
    </source>
</evidence>
<dbReference type="InterPro" id="IPR028909">
    <property type="entry name" value="bL21-like"/>
</dbReference>
<dbReference type="SUPFAM" id="SSF141091">
    <property type="entry name" value="L21p-like"/>
    <property type="match status" value="1"/>
</dbReference>
<keyword evidence="9" id="KW-1185">Reference proteome</keyword>
<protein>
    <recommendedName>
        <fullName evidence="6">Large ribosomal subunit protein bL21</fullName>
    </recommendedName>
</protein>
<sequence>MKATIKTQGKQFSVSEGDILIVDRYPKTEAGSTVEINEVLAAGEGENFKVGTPFLTGASVKAKVLENKRGKKVIVFKKKKRKGMERKRGHRQELSVIKIESITA</sequence>
<evidence type="ECO:0000256" key="6">
    <source>
        <dbReference type="HAMAP-Rule" id="MF_01363"/>
    </source>
</evidence>
<dbReference type="GO" id="GO:0006412">
    <property type="term" value="P:translation"/>
    <property type="evidence" value="ECO:0007669"/>
    <property type="project" value="UniProtKB-UniRule"/>
</dbReference>
<dbReference type="PROSITE" id="PS01169">
    <property type="entry name" value="RIBOSOMAL_L21"/>
    <property type="match status" value="1"/>
</dbReference>
<dbReference type="GO" id="GO:0003735">
    <property type="term" value="F:structural constituent of ribosome"/>
    <property type="evidence" value="ECO:0007669"/>
    <property type="project" value="InterPro"/>
</dbReference>
<dbReference type="PANTHER" id="PTHR21349:SF0">
    <property type="entry name" value="LARGE RIBOSOMAL SUBUNIT PROTEIN BL21M"/>
    <property type="match status" value="1"/>
</dbReference>
<evidence type="ECO:0000313" key="9">
    <source>
        <dbReference type="Proteomes" id="UP000095228"/>
    </source>
</evidence>
<keyword evidence="4 6" id="KW-0689">Ribosomal protein</keyword>
<dbReference type="KEGG" id="obg:Verru16b_03123"/>
<keyword evidence="3 6" id="KW-0694">RNA-binding</keyword>
<evidence type="ECO:0000313" key="8">
    <source>
        <dbReference type="EMBL" id="AOS46029.1"/>
    </source>
</evidence>
<organism evidence="8 9">
    <name type="scientific">Lacunisphaera limnophila</name>
    <dbReference type="NCBI Taxonomy" id="1838286"/>
    <lineage>
        <taxon>Bacteria</taxon>
        <taxon>Pseudomonadati</taxon>
        <taxon>Verrucomicrobiota</taxon>
        <taxon>Opitutia</taxon>
        <taxon>Opitutales</taxon>
        <taxon>Opitutaceae</taxon>
        <taxon>Lacunisphaera</taxon>
    </lineage>
</organism>
<dbReference type="GO" id="GO:0019843">
    <property type="term" value="F:rRNA binding"/>
    <property type="evidence" value="ECO:0007669"/>
    <property type="project" value="UniProtKB-UniRule"/>
</dbReference>
<dbReference type="NCBIfam" id="TIGR00061">
    <property type="entry name" value="L21"/>
    <property type="match status" value="1"/>
</dbReference>
<dbReference type="InterPro" id="IPR018258">
    <property type="entry name" value="Ribosomal_bL21_CS"/>
</dbReference>
<dbReference type="GO" id="GO:1990904">
    <property type="term" value="C:ribonucleoprotein complex"/>
    <property type="evidence" value="ECO:0007669"/>
    <property type="project" value="UniProtKB-KW"/>
</dbReference>
<dbReference type="Proteomes" id="UP000095228">
    <property type="component" value="Chromosome"/>
</dbReference>
<reference evidence="8 9" key="1">
    <citation type="submission" date="2016-06" db="EMBL/GenBank/DDBJ databases">
        <title>Three novel species with peptidoglycan cell walls form the new genus Lacunisphaera gen. nov. in the family Opitutaceae of the verrucomicrobial subdivision 4.</title>
        <authorList>
            <person name="Rast P."/>
            <person name="Gloeckner I."/>
            <person name="Jogler M."/>
            <person name="Boedeker C."/>
            <person name="Jeske O."/>
            <person name="Wiegand S."/>
            <person name="Reinhardt R."/>
            <person name="Schumann P."/>
            <person name="Rohde M."/>
            <person name="Spring S."/>
            <person name="Gloeckner F.O."/>
            <person name="Jogler C."/>
        </authorList>
    </citation>
    <scope>NUCLEOTIDE SEQUENCE [LARGE SCALE GENOMIC DNA]</scope>
    <source>
        <strain evidence="8 9">IG16b</strain>
    </source>
</reference>
<comment type="similarity">
    <text evidence="1 6 7">Belongs to the bacterial ribosomal protein bL21 family.</text>
</comment>
<dbReference type="PATRIC" id="fig|1838286.3.peg.3146"/>
<dbReference type="EMBL" id="CP016094">
    <property type="protein sequence ID" value="AOS46029.1"/>
    <property type="molecule type" value="Genomic_DNA"/>
</dbReference>
<dbReference type="HAMAP" id="MF_01363">
    <property type="entry name" value="Ribosomal_bL21"/>
    <property type="match status" value="1"/>
</dbReference>
<evidence type="ECO:0000256" key="7">
    <source>
        <dbReference type="RuleBase" id="RU000562"/>
    </source>
</evidence>
<evidence type="ECO:0000256" key="1">
    <source>
        <dbReference type="ARBA" id="ARBA00008563"/>
    </source>
</evidence>
<gene>
    <name evidence="6 8" type="primary">rplU</name>
    <name evidence="8" type="ORF">Verru16b_03123</name>
</gene>
<evidence type="ECO:0000256" key="4">
    <source>
        <dbReference type="ARBA" id="ARBA00022980"/>
    </source>
</evidence>
<dbReference type="AlphaFoldDB" id="A0A1D8AYR8"/>
<evidence type="ECO:0000256" key="3">
    <source>
        <dbReference type="ARBA" id="ARBA00022884"/>
    </source>
</evidence>
<evidence type="ECO:0000256" key="5">
    <source>
        <dbReference type="ARBA" id="ARBA00023274"/>
    </source>
</evidence>
<dbReference type="STRING" id="1838286.Verru16b_03123"/>
<keyword evidence="5 6" id="KW-0687">Ribonucleoprotein</keyword>
<keyword evidence="2 6" id="KW-0699">rRNA-binding</keyword>
<dbReference type="InterPro" id="IPR001787">
    <property type="entry name" value="Ribosomal_bL21"/>
</dbReference>
<dbReference type="GO" id="GO:0005840">
    <property type="term" value="C:ribosome"/>
    <property type="evidence" value="ECO:0007669"/>
    <property type="project" value="UniProtKB-KW"/>
</dbReference>
<dbReference type="RefSeq" id="WP_069963122.1">
    <property type="nucleotide sequence ID" value="NZ_CP016094.1"/>
</dbReference>
<proteinExistence type="inferred from homology"/>
<dbReference type="GO" id="GO:0005737">
    <property type="term" value="C:cytoplasm"/>
    <property type="evidence" value="ECO:0007669"/>
    <property type="project" value="UniProtKB-ARBA"/>
</dbReference>
<dbReference type="OrthoDB" id="9813334at2"/>
<comment type="subunit">
    <text evidence="6">Part of the 50S ribosomal subunit. Contacts protein L20.</text>
</comment>
<dbReference type="PANTHER" id="PTHR21349">
    <property type="entry name" value="50S RIBOSOMAL PROTEIN L21"/>
    <property type="match status" value="1"/>
</dbReference>
<accession>A0A1D8AYR8</accession>
<comment type="function">
    <text evidence="6 7">This protein binds to 23S rRNA in the presence of protein L20.</text>
</comment>
<dbReference type="InterPro" id="IPR036164">
    <property type="entry name" value="bL21-like_sf"/>
</dbReference>
<dbReference type="Pfam" id="PF00829">
    <property type="entry name" value="Ribosomal_L21p"/>
    <property type="match status" value="1"/>
</dbReference>